<name>A0A2P2NAK4_RHIMU</name>
<reference evidence="1" key="1">
    <citation type="submission" date="2018-02" db="EMBL/GenBank/DDBJ databases">
        <title>Rhizophora mucronata_Transcriptome.</title>
        <authorList>
            <person name="Meera S.P."/>
            <person name="Sreeshan A."/>
            <person name="Augustine A."/>
        </authorList>
    </citation>
    <scope>NUCLEOTIDE SEQUENCE</scope>
    <source>
        <tissue evidence="1">Leaf</tissue>
    </source>
</reference>
<accession>A0A2P2NAK4</accession>
<proteinExistence type="predicted"/>
<protein>
    <submittedName>
        <fullName evidence="1">Uncharacterized protein</fullName>
    </submittedName>
</protein>
<dbReference type="AlphaFoldDB" id="A0A2P2NAK4"/>
<sequence>MVACKTSKKRLFHLLSAVFKCC</sequence>
<evidence type="ECO:0000313" key="1">
    <source>
        <dbReference type="EMBL" id="MBX39430.1"/>
    </source>
</evidence>
<dbReference type="EMBL" id="GGEC01058946">
    <property type="protein sequence ID" value="MBX39430.1"/>
    <property type="molecule type" value="Transcribed_RNA"/>
</dbReference>
<organism evidence="1">
    <name type="scientific">Rhizophora mucronata</name>
    <name type="common">Asiatic mangrove</name>
    <dbReference type="NCBI Taxonomy" id="61149"/>
    <lineage>
        <taxon>Eukaryota</taxon>
        <taxon>Viridiplantae</taxon>
        <taxon>Streptophyta</taxon>
        <taxon>Embryophyta</taxon>
        <taxon>Tracheophyta</taxon>
        <taxon>Spermatophyta</taxon>
        <taxon>Magnoliopsida</taxon>
        <taxon>eudicotyledons</taxon>
        <taxon>Gunneridae</taxon>
        <taxon>Pentapetalae</taxon>
        <taxon>rosids</taxon>
        <taxon>fabids</taxon>
        <taxon>Malpighiales</taxon>
        <taxon>Rhizophoraceae</taxon>
        <taxon>Rhizophora</taxon>
    </lineage>
</organism>